<evidence type="ECO:0000259" key="2">
    <source>
        <dbReference type="Pfam" id="PF07510"/>
    </source>
</evidence>
<dbReference type="InterPro" id="IPR004919">
    <property type="entry name" value="GmrSD_N"/>
</dbReference>
<evidence type="ECO:0000259" key="1">
    <source>
        <dbReference type="Pfam" id="PF03235"/>
    </source>
</evidence>
<reference evidence="3" key="1">
    <citation type="submission" date="2024-02" db="EMBL/GenBank/DDBJ databases">
        <title>Tomenella chthoni gen. nov. sp. nov., a member of the family Jonesiaceae isolated from bat guano.</title>
        <authorList>
            <person name="Miller S.L."/>
            <person name="King J."/>
            <person name="Sankaranarayanan K."/>
            <person name="Lawson P.A."/>
        </authorList>
    </citation>
    <scope>NUCLEOTIDE SEQUENCE</scope>
    <source>
        <strain evidence="3">BS-20</strain>
    </source>
</reference>
<proteinExistence type="predicted"/>
<dbReference type="EMBL" id="CP146203">
    <property type="protein sequence ID" value="XBH23190.1"/>
    <property type="molecule type" value="Genomic_DNA"/>
</dbReference>
<feature type="domain" description="GmrSD restriction endonucleases N-terminal" evidence="1">
    <location>
        <begin position="10"/>
        <end position="216"/>
    </location>
</feature>
<accession>A0AAU7E0U8</accession>
<gene>
    <name evidence="3" type="ORF">V5R04_09365</name>
</gene>
<name>A0AAU7E0U8_9MICO</name>
<feature type="domain" description="GmrSD restriction endonucleases C-terminal" evidence="2">
    <location>
        <begin position="405"/>
        <end position="546"/>
    </location>
</feature>
<dbReference type="PANTHER" id="PTHR35149">
    <property type="entry name" value="SLL5132 PROTEIN"/>
    <property type="match status" value="1"/>
</dbReference>
<organism evidence="3">
    <name type="scientific">Jonesiaceae bacterium BS-20</name>
    <dbReference type="NCBI Taxonomy" id="3120821"/>
    <lineage>
        <taxon>Bacteria</taxon>
        <taxon>Bacillati</taxon>
        <taxon>Actinomycetota</taxon>
        <taxon>Actinomycetes</taxon>
        <taxon>Micrococcales</taxon>
        <taxon>Jonesiaceae</taxon>
    </lineage>
</organism>
<dbReference type="Pfam" id="PF07510">
    <property type="entry name" value="GmrSD_C"/>
    <property type="match status" value="1"/>
</dbReference>
<dbReference type="Pfam" id="PF03235">
    <property type="entry name" value="GmrSD_N"/>
    <property type="match status" value="1"/>
</dbReference>
<dbReference type="AlphaFoldDB" id="A0AAU7E0U8"/>
<sequence length="787" mass="90358">MRGQVTEVLKIYDSSDKQLVIPVYQRNYDWKVKHCEQLLTDLVDLIRFDRPKHFFGAVVGKPEDSWTWVVIDGQQRLTTVSLLMLALANLAESGALPCSMEDLSAKIRRSYLLNDVENQKTRFRLKPIKDDSNAYRKLFGPETEFIESSNVTANYRYFLDALPKSGVTADQIWSAISRLEVMHLDLEEHDDPQRIFESLNSTGLELSEADKIRNLVLMGLGAVEQERVYEDFWNRIEINVEFQTDEFLRWYLVTKTSNTPRKDQVFDAFKAFKQNTDIAGADLLLEVRSYSDYYRQIRTESTGSFKIDARLRRMNMLGQDVILPLLMPLLAEFRDGSITETDFEISLQIIESFLFRRFVSNIATNSLNKIFANLYKDVRKLRRDSNSFAEVLAYSLTRRTGGARYPDNEEFAATFAMRDMYNVKSDRRRYLFDCLENLNSNDTREIANALEAGSLSIEHIMPQTLTKEWLIELGDEAEEVHNAWLHRIANLTVTGYNSLYSNSSFQEKKSIENGFNDSPYRINKEIKNLERWNEKSLQERSKELTKRALEYWGYPKTSFEPVTPQLPVEGLGVDTVFTNRDIVAYEFMETKASVSSWREFFVQVLKLVAQQDHEALFAFAKSSSYFVVNNDSEELGPEFQKVVPGLRVSTQSSTQDKVVVLRKLLDALGVDPDDLLVTLRSGLADGSHSNPTVDSATEREGLARLLDLLEGFQGTAALPDDTVFLREELLSELQLAQAREVTPPQKRYLDMVAGWFDEEELLGTQVIHRTILDGSFLKIITALTENE</sequence>
<protein>
    <submittedName>
        <fullName evidence="3">DUF262 domain-containing protein</fullName>
    </submittedName>
</protein>
<dbReference type="PANTHER" id="PTHR35149:SF2">
    <property type="entry name" value="DUF262 DOMAIN-CONTAINING PROTEIN"/>
    <property type="match status" value="1"/>
</dbReference>
<dbReference type="InterPro" id="IPR011089">
    <property type="entry name" value="GmrSD_C"/>
</dbReference>
<evidence type="ECO:0000313" key="3">
    <source>
        <dbReference type="EMBL" id="XBH23190.1"/>
    </source>
</evidence>